<reference evidence="1" key="2">
    <citation type="journal article" date="2023" name="IMA Fungus">
        <title>Comparative genomic study of the Penicillium genus elucidates a diverse pangenome and 15 lateral gene transfer events.</title>
        <authorList>
            <person name="Petersen C."/>
            <person name="Sorensen T."/>
            <person name="Nielsen M.R."/>
            <person name="Sondergaard T.E."/>
            <person name="Sorensen J.L."/>
            <person name="Fitzpatrick D.A."/>
            <person name="Frisvad J.C."/>
            <person name="Nielsen K.L."/>
        </authorList>
    </citation>
    <scope>NUCLEOTIDE SEQUENCE</scope>
    <source>
        <strain evidence="1">IBT 26290</strain>
    </source>
</reference>
<keyword evidence="2" id="KW-1185">Reference proteome</keyword>
<evidence type="ECO:0000313" key="2">
    <source>
        <dbReference type="Proteomes" id="UP001149163"/>
    </source>
</evidence>
<comment type="caution">
    <text evidence="1">The sequence shown here is derived from an EMBL/GenBank/DDBJ whole genome shotgun (WGS) entry which is preliminary data.</text>
</comment>
<dbReference type="EMBL" id="JAPQKN010000002">
    <property type="protein sequence ID" value="KAJ5167616.1"/>
    <property type="molecule type" value="Genomic_DNA"/>
</dbReference>
<reference evidence="1" key="1">
    <citation type="submission" date="2022-11" db="EMBL/GenBank/DDBJ databases">
        <authorList>
            <person name="Petersen C."/>
        </authorList>
    </citation>
    <scope>NUCLEOTIDE SEQUENCE</scope>
    <source>
        <strain evidence="1">IBT 26290</strain>
    </source>
</reference>
<dbReference type="GeneID" id="81424511"/>
<protein>
    <submittedName>
        <fullName evidence="1">Uncharacterized protein</fullName>
    </submittedName>
</protein>
<accession>A0A9W9I488</accession>
<sequence>MGEGYEWRRDEDSVSSAQRVRWDRLWPQSRSIPIPEQDASACHCIPRRSIGVPGPILNSPDQPSPLPETCRAQRAGGRCEYPPEVAEDAGLRSLSSPSETRPEARERWFGYWTSEVNAGSHLDGGLA</sequence>
<dbReference type="RefSeq" id="XP_056544077.1">
    <property type="nucleotide sequence ID" value="XM_056685335.1"/>
</dbReference>
<evidence type="ECO:0000313" key="1">
    <source>
        <dbReference type="EMBL" id="KAJ5167616.1"/>
    </source>
</evidence>
<organism evidence="1 2">
    <name type="scientific">Penicillium canariense</name>
    <dbReference type="NCBI Taxonomy" id="189055"/>
    <lineage>
        <taxon>Eukaryota</taxon>
        <taxon>Fungi</taxon>
        <taxon>Dikarya</taxon>
        <taxon>Ascomycota</taxon>
        <taxon>Pezizomycotina</taxon>
        <taxon>Eurotiomycetes</taxon>
        <taxon>Eurotiomycetidae</taxon>
        <taxon>Eurotiales</taxon>
        <taxon>Aspergillaceae</taxon>
        <taxon>Penicillium</taxon>
    </lineage>
</organism>
<name>A0A9W9I488_9EURO</name>
<dbReference type="AlphaFoldDB" id="A0A9W9I488"/>
<dbReference type="Proteomes" id="UP001149163">
    <property type="component" value="Unassembled WGS sequence"/>
</dbReference>
<gene>
    <name evidence="1" type="ORF">N7482_003210</name>
</gene>
<proteinExistence type="predicted"/>